<comment type="similarity">
    <text evidence="1">Belongs to the NusB family.</text>
</comment>
<organism evidence="7 8">
    <name type="scientific">Lactobacillus iners</name>
    <dbReference type="NCBI Taxonomy" id="147802"/>
    <lineage>
        <taxon>Bacteria</taxon>
        <taxon>Bacillati</taxon>
        <taxon>Bacillota</taxon>
        <taxon>Bacilli</taxon>
        <taxon>Lactobacillales</taxon>
        <taxon>Lactobacillaceae</taxon>
        <taxon>Lactobacillus</taxon>
    </lineage>
</organism>
<dbReference type="InterPro" id="IPR035926">
    <property type="entry name" value="NusB-like_sf"/>
</dbReference>
<keyword evidence="4" id="KW-0805">Transcription regulation</keyword>
<dbReference type="AlphaFoldDB" id="A0A6G7B8D4"/>
<dbReference type="SUPFAM" id="SSF48013">
    <property type="entry name" value="NusB-like"/>
    <property type="match status" value="1"/>
</dbReference>
<dbReference type="PANTHER" id="PTHR11078:SF3">
    <property type="entry name" value="ANTITERMINATION NUSB DOMAIN-CONTAINING PROTEIN"/>
    <property type="match status" value="1"/>
</dbReference>
<keyword evidence="2" id="KW-0889">Transcription antitermination</keyword>
<sequence length="133" mass="15103">MTQHDVRVIAMQALYLADQVHEHEDVDAIKKKTMDVLDIKEFPDYAYEILQGVMKEKSSIDANLAKYLKKGWTLERLNKIDLVILEVGLFEIQNSKVIKPVSALNEALNMCDEFSSAKSKGFINGILANFIDK</sequence>
<dbReference type="GO" id="GO:0005829">
    <property type="term" value="C:cytosol"/>
    <property type="evidence" value="ECO:0007669"/>
    <property type="project" value="TreeGrafter"/>
</dbReference>
<dbReference type="GeneID" id="93221305"/>
<dbReference type="GO" id="GO:0006353">
    <property type="term" value="P:DNA-templated transcription termination"/>
    <property type="evidence" value="ECO:0007669"/>
    <property type="project" value="InterPro"/>
</dbReference>
<dbReference type="Proteomes" id="UP000501676">
    <property type="component" value="Chromosome"/>
</dbReference>
<name>A0A6G7B8D4_9LACO</name>
<evidence type="ECO:0000256" key="5">
    <source>
        <dbReference type="ARBA" id="ARBA00023163"/>
    </source>
</evidence>
<keyword evidence="3" id="KW-0694">RNA-binding</keyword>
<dbReference type="EMBL" id="CP049228">
    <property type="protein sequence ID" value="QIH23668.1"/>
    <property type="molecule type" value="Genomic_DNA"/>
</dbReference>
<evidence type="ECO:0000256" key="4">
    <source>
        <dbReference type="ARBA" id="ARBA00023015"/>
    </source>
</evidence>
<dbReference type="InterPro" id="IPR006027">
    <property type="entry name" value="NusB_RsmB_TIM44"/>
</dbReference>
<protein>
    <submittedName>
        <fullName evidence="7">Transcription antitermination factor NusB</fullName>
    </submittedName>
</protein>
<evidence type="ECO:0000256" key="3">
    <source>
        <dbReference type="ARBA" id="ARBA00022884"/>
    </source>
</evidence>
<evidence type="ECO:0000313" key="7">
    <source>
        <dbReference type="EMBL" id="QIH23668.1"/>
    </source>
</evidence>
<dbReference type="InterPro" id="IPR011605">
    <property type="entry name" value="NusB_fam"/>
</dbReference>
<accession>A0A6G7B8D4</accession>
<dbReference type="NCBIfam" id="TIGR01951">
    <property type="entry name" value="nusB"/>
    <property type="match status" value="1"/>
</dbReference>
<dbReference type="PANTHER" id="PTHR11078">
    <property type="entry name" value="N UTILIZATION SUBSTANCE PROTEIN B-RELATED"/>
    <property type="match status" value="1"/>
</dbReference>
<dbReference type="RefSeq" id="WP_006729108.1">
    <property type="nucleotide sequence ID" value="NZ_CABKQA010000003.1"/>
</dbReference>
<evidence type="ECO:0000256" key="2">
    <source>
        <dbReference type="ARBA" id="ARBA00022814"/>
    </source>
</evidence>
<evidence type="ECO:0000259" key="6">
    <source>
        <dbReference type="Pfam" id="PF01029"/>
    </source>
</evidence>
<evidence type="ECO:0000256" key="1">
    <source>
        <dbReference type="ARBA" id="ARBA00005952"/>
    </source>
</evidence>
<feature type="domain" description="NusB/RsmB/TIM44" evidence="6">
    <location>
        <begin position="5"/>
        <end position="131"/>
    </location>
</feature>
<dbReference type="GO" id="GO:0003723">
    <property type="term" value="F:RNA binding"/>
    <property type="evidence" value="ECO:0007669"/>
    <property type="project" value="UniProtKB-KW"/>
</dbReference>
<reference evidence="7 8" key="1">
    <citation type="submission" date="2020-02" db="EMBL/GenBank/DDBJ databases">
        <title>Complete genome sequences of six Lactobacillus iners strains isolated from the human vagina.</title>
        <authorList>
            <person name="France M.T."/>
            <person name="Rutt L."/>
            <person name="Narina S."/>
            <person name="Arbaugh S."/>
            <person name="Humphrys M.S."/>
            <person name="Ma B."/>
            <person name="Hayward M.R."/>
            <person name="Relman D."/>
            <person name="Kwon D.S."/>
            <person name="Ravel J."/>
        </authorList>
    </citation>
    <scope>NUCLEOTIDE SEQUENCE [LARGE SCALE GENOMIC DNA]</scope>
    <source>
        <strain evidence="7 8">C0210C1</strain>
    </source>
</reference>
<dbReference type="GO" id="GO:0031564">
    <property type="term" value="P:transcription antitermination"/>
    <property type="evidence" value="ECO:0007669"/>
    <property type="project" value="UniProtKB-KW"/>
</dbReference>
<evidence type="ECO:0000313" key="8">
    <source>
        <dbReference type="Proteomes" id="UP000501676"/>
    </source>
</evidence>
<proteinExistence type="inferred from homology"/>
<keyword evidence="5" id="KW-0804">Transcription</keyword>
<gene>
    <name evidence="7" type="primary">nusB</name>
    <name evidence="7" type="ORF">G6Z83_02835</name>
</gene>
<dbReference type="Pfam" id="PF01029">
    <property type="entry name" value="NusB"/>
    <property type="match status" value="1"/>
</dbReference>
<dbReference type="Gene3D" id="1.10.940.10">
    <property type="entry name" value="NusB-like"/>
    <property type="match status" value="1"/>
</dbReference>